<dbReference type="EMBL" id="MU032347">
    <property type="protein sequence ID" value="KAF3765576.1"/>
    <property type="molecule type" value="Genomic_DNA"/>
</dbReference>
<dbReference type="AlphaFoldDB" id="A0A9P5CPV5"/>
<keyword evidence="3" id="KW-1185">Reference proteome</keyword>
<protein>
    <submittedName>
        <fullName evidence="2">Uncharacterized protein</fullName>
    </submittedName>
</protein>
<name>A0A9P5CPV5_CRYP1</name>
<organism evidence="2 3">
    <name type="scientific">Cryphonectria parasitica (strain ATCC 38755 / EP155)</name>
    <dbReference type="NCBI Taxonomy" id="660469"/>
    <lineage>
        <taxon>Eukaryota</taxon>
        <taxon>Fungi</taxon>
        <taxon>Dikarya</taxon>
        <taxon>Ascomycota</taxon>
        <taxon>Pezizomycotina</taxon>
        <taxon>Sordariomycetes</taxon>
        <taxon>Sordariomycetidae</taxon>
        <taxon>Diaporthales</taxon>
        <taxon>Cryphonectriaceae</taxon>
        <taxon>Cryphonectria-Endothia species complex</taxon>
        <taxon>Cryphonectria</taxon>
    </lineage>
</organism>
<evidence type="ECO:0000313" key="3">
    <source>
        <dbReference type="Proteomes" id="UP000803844"/>
    </source>
</evidence>
<dbReference type="RefSeq" id="XP_040776537.1">
    <property type="nucleotide sequence ID" value="XM_040925120.1"/>
</dbReference>
<feature type="region of interest" description="Disordered" evidence="1">
    <location>
        <begin position="58"/>
        <end position="115"/>
    </location>
</feature>
<feature type="compositionally biased region" description="Basic and acidic residues" evidence="1">
    <location>
        <begin position="72"/>
        <end position="83"/>
    </location>
</feature>
<sequence length="115" mass="12306">MSDQKTSALTARETELAVLAWRAIKDVQIDYEKLAEVAGFKSANSARACFGATKKKLLAENNTISPATPSGDRGKRAGVDHGNDNPTPTKKPRASRTKKAQAPAKELSPVDDLDV</sequence>
<proteinExistence type="predicted"/>
<gene>
    <name evidence="2" type="ORF">M406DRAFT_68002</name>
</gene>
<dbReference type="OrthoDB" id="5403747at2759"/>
<evidence type="ECO:0000256" key="1">
    <source>
        <dbReference type="SAM" id="MobiDB-lite"/>
    </source>
</evidence>
<feature type="compositionally biased region" description="Basic residues" evidence="1">
    <location>
        <begin position="90"/>
        <end position="99"/>
    </location>
</feature>
<reference evidence="2" key="1">
    <citation type="journal article" date="2020" name="Phytopathology">
        <title>Genome sequence of the chestnut blight fungus Cryphonectria parasitica EP155: A fundamental resource for an archetypical invasive plant pathogen.</title>
        <authorList>
            <person name="Crouch J.A."/>
            <person name="Dawe A."/>
            <person name="Aerts A."/>
            <person name="Barry K."/>
            <person name="Churchill A.C.L."/>
            <person name="Grimwood J."/>
            <person name="Hillman B."/>
            <person name="Milgroom M.G."/>
            <person name="Pangilinan J."/>
            <person name="Smith M."/>
            <person name="Salamov A."/>
            <person name="Schmutz J."/>
            <person name="Yadav J."/>
            <person name="Grigoriev I.V."/>
            <person name="Nuss D."/>
        </authorList>
    </citation>
    <scope>NUCLEOTIDE SEQUENCE</scope>
    <source>
        <strain evidence="2">EP155</strain>
    </source>
</reference>
<comment type="caution">
    <text evidence="2">The sequence shown here is derived from an EMBL/GenBank/DDBJ whole genome shotgun (WGS) entry which is preliminary data.</text>
</comment>
<dbReference type="Proteomes" id="UP000803844">
    <property type="component" value="Unassembled WGS sequence"/>
</dbReference>
<evidence type="ECO:0000313" key="2">
    <source>
        <dbReference type="EMBL" id="KAF3765576.1"/>
    </source>
</evidence>
<dbReference type="GeneID" id="63842249"/>
<accession>A0A9P5CPV5</accession>